<dbReference type="PANTHER" id="PTHR10514">
    <property type="entry name" value="ANGIOTENSIN-CONVERTING ENZYME"/>
    <property type="match status" value="1"/>
</dbReference>
<evidence type="ECO:0000256" key="6">
    <source>
        <dbReference type="PIRSR" id="PIRSR601548-10"/>
    </source>
</evidence>
<feature type="binding site" evidence="10">
    <location>
        <position position="424"/>
    </location>
    <ligand>
        <name>Zn(2+)</name>
        <dbReference type="ChEBI" id="CHEBI:29105"/>
        <label>2</label>
        <note>catalytic</note>
    </ligand>
</feature>
<evidence type="ECO:0000313" key="14">
    <source>
        <dbReference type="EMBL" id="KAK7093090.1"/>
    </source>
</evidence>
<keyword evidence="12" id="KW-0378">Hydrolase</keyword>
<keyword evidence="2 13" id="KW-0732">Signal</keyword>
<gene>
    <name evidence="14" type="ORF">V1264_008740</name>
</gene>
<evidence type="ECO:0000256" key="10">
    <source>
        <dbReference type="PIRSR" id="PIRSR601548-8"/>
    </source>
</evidence>
<feature type="binding site" evidence="8">
    <location>
        <position position="420"/>
    </location>
    <ligand>
        <name>Zn(2+)</name>
        <dbReference type="ChEBI" id="CHEBI:29105"/>
        <label>1</label>
        <note>catalytic</note>
    </ligand>
</feature>
<dbReference type="EC" id="3.4.-.-" evidence="12"/>
<dbReference type="PRINTS" id="PR00791">
    <property type="entry name" value="PEPDIPTASEA"/>
</dbReference>
<evidence type="ECO:0000256" key="5">
    <source>
        <dbReference type="PIRSR" id="PIRSR601548-1"/>
    </source>
</evidence>
<evidence type="ECO:0000256" key="7">
    <source>
        <dbReference type="PIRSR" id="PIRSR601548-11"/>
    </source>
</evidence>
<feature type="signal peptide" evidence="13">
    <location>
        <begin position="1"/>
        <end position="26"/>
    </location>
</feature>
<feature type="glycosylation site" description="N-linked (GlcNAc...) asparagine" evidence="6">
    <location>
        <position position="97"/>
    </location>
</feature>
<evidence type="ECO:0000256" key="8">
    <source>
        <dbReference type="PIRSR" id="PIRSR601548-3"/>
    </source>
</evidence>
<dbReference type="SUPFAM" id="SSF55486">
    <property type="entry name" value="Metalloproteases ('zincins'), catalytic domain"/>
    <property type="match status" value="1"/>
</dbReference>
<keyword evidence="8 12" id="KW-0862">Zinc</keyword>
<feature type="binding site" evidence="8">
    <location>
        <position position="424"/>
    </location>
    <ligand>
        <name>Zn(2+)</name>
        <dbReference type="ChEBI" id="CHEBI:29105"/>
        <label>1</label>
        <note>catalytic</note>
    </ligand>
</feature>
<dbReference type="GO" id="GO:0008241">
    <property type="term" value="F:peptidyl-dipeptidase activity"/>
    <property type="evidence" value="ECO:0007669"/>
    <property type="project" value="InterPro"/>
</dbReference>
<keyword evidence="15" id="KW-1185">Reference proteome</keyword>
<dbReference type="Pfam" id="PF01401">
    <property type="entry name" value="Peptidase_M2"/>
    <property type="match status" value="1"/>
</dbReference>
<evidence type="ECO:0000256" key="3">
    <source>
        <dbReference type="ARBA" id="ARBA00023157"/>
    </source>
</evidence>
<dbReference type="CDD" id="cd06461">
    <property type="entry name" value="M2_ACE"/>
    <property type="match status" value="1"/>
</dbReference>
<feature type="active site" description="Proton donor 1" evidence="5">
    <location>
        <position position="551"/>
    </location>
</feature>
<dbReference type="GO" id="GO:0004180">
    <property type="term" value="F:carboxypeptidase activity"/>
    <property type="evidence" value="ECO:0007669"/>
    <property type="project" value="UniProtKB-KW"/>
</dbReference>
<keyword evidence="12" id="KW-0121">Carboxypeptidase</keyword>
<feature type="binding site" evidence="10">
    <location>
        <position position="420"/>
    </location>
    <ligand>
        <name>Zn(2+)</name>
        <dbReference type="ChEBI" id="CHEBI:29105"/>
        <label>2</label>
        <note>catalytic</note>
    </ligand>
</feature>
<evidence type="ECO:0000256" key="1">
    <source>
        <dbReference type="ARBA" id="ARBA00008139"/>
    </source>
</evidence>
<reference evidence="14 15" key="1">
    <citation type="submission" date="2024-02" db="EMBL/GenBank/DDBJ databases">
        <title>Chromosome-scale genome assembly of the rough periwinkle Littorina saxatilis.</title>
        <authorList>
            <person name="De Jode A."/>
            <person name="Faria R."/>
            <person name="Formenti G."/>
            <person name="Sims Y."/>
            <person name="Smith T.P."/>
            <person name="Tracey A."/>
            <person name="Wood J.M.D."/>
            <person name="Zagrodzka Z.B."/>
            <person name="Johannesson K."/>
            <person name="Butlin R.K."/>
            <person name="Leder E.H."/>
        </authorList>
    </citation>
    <scope>NUCLEOTIDE SEQUENCE [LARGE SCALE GENOMIC DNA]</scope>
    <source>
        <strain evidence="14">Snail1</strain>
        <tissue evidence="14">Muscle</tissue>
    </source>
</reference>
<keyword evidence="4 6" id="KW-0325">Glycoprotein</keyword>
<evidence type="ECO:0000256" key="4">
    <source>
        <dbReference type="ARBA" id="ARBA00023180"/>
    </source>
</evidence>
<feature type="active site" description="Proton acceptor 2" evidence="7">
    <location>
        <position position="421"/>
    </location>
</feature>
<comment type="cofactor">
    <cofactor evidence="12">
        <name>Zn(2+)</name>
        <dbReference type="ChEBI" id="CHEBI:29105"/>
    </cofactor>
    <text evidence="12">Binds 1 zinc ion per subunit.</text>
</comment>
<keyword evidence="12" id="KW-0645">Protease</keyword>
<feature type="active site" description="Proton acceptor 1" evidence="5">
    <location>
        <position position="421"/>
    </location>
</feature>
<feature type="disulfide bond" evidence="9 11">
    <location>
        <begin position="389"/>
        <end position="407"/>
    </location>
</feature>
<evidence type="ECO:0000256" key="11">
    <source>
        <dbReference type="PROSITE-ProRule" id="PRU01355"/>
    </source>
</evidence>
<comment type="caution">
    <text evidence="14">The sequence shown here is derived from an EMBL/GenBank/DDBJ whole genome shotgun (WGS) entry which is preliminary data.</text>
</comment>
<keyword evidence="12" id="KW-0482">Metalloprotease</keyword>
<feature type="disulfide bond" evidence="9">
    <location>
        <begin position="176"/>
        <end position="193"/>
    </location>
</feature>
<feature type="active site" description="Proton donor 2" evidence="7">
    <location>
        <position position="551"/>
    </location>
</feature>
<dbReference type="GO" id="GO:0005886">
    <property type="term" value="C:plasma membrane"/>
    <property type="evidence" value="ECO:0007669"/>
    <property type="project" value="TreeGrafter"/>
</dbReference>
<dbReference type="AlphaFoldDB" id="A0AAN9ATJ9"/>
<sequence length="664" mass="77604">MGVWRCALWSLLLVAVLLQQVRDVTCVRYDRQQHLQQYGPQLNALIRLLDDLEHKRDTLAVDYSDEDAGRQWMEQANEVSREWRHTSAVLEYDFITNITDHNQQRMLENSKKFSEWSKSSLTEGRKFRYHHFRSRDLRRQFRLYTQSLLEENSRRAAEVDEIQSMMEKKYNTATVCMTDAARQLQGNHGNTKCVPLEPDLQDLMAQSRDPEVLKEAWLGWREAAAGGQKQRYARFVSLLNQEAVENGYPDFGEAWRQEQFLDNTDVIKMTSDLWEELRPLYMQIHAYVRRKLRERYGTEVVGSDGAIPAHLLGNMWAQEWRNIYPLVTPYPQESQSTQDFDDLLKEKYDVKGLFNLAEQFYASMGLFNMTDSFWERSMFVKPADREVQCHPSAMDLLKRDDFRIKMCTEVNKEYLQTVHHEMGHVEYFMAYQHQPTVYRDSANCAFHEAIGDTIALSVLSKTHLQSLGLYRPGGGDEERETINELMNIALNKVTFFPFGLTVDRWRWGVFSNVTTPDTYNRDWWKLRLDLQGVRSPVPRSEEDFDPVAKFHVASNTPYICYFVCHVVQFQFLKALCDASGHKGPLQLCDFGGSHAAGTLFKRFMAAGVSRPWQDILEEFTGSREISAQPILEYFRPLHDWLKADNELHQEPLGWSQATVNWRQD</sequence>
<evidence type="ECO:0000256" key="9">
    <source>
        <dbReference type="PIRSR" id="PIRSR601548-4"/>
    </source>
</evidence>
<feature type="glycosylation site" description="N-linked (GlcNAc...) asparagine; partial" evidence="6">
    <location>
        <position position="190"/>
    </location>
</feature>
<keyword evidence="8 12" id="KW-0479">Metal-binding</keyword>
<dbReference type="GO" id="GO:0046872">
    <property type="term" value="F:metal ion binding"/>
    <property type="evidence" value="ECO:0007669"/>
    <property type="project" value="UniProtKB-KW"/>
</dbReference>
<dbReference type="EMBL" id="JBAMIC010000021">
    <property type="protein sequence ID" value="KAK7093090.1"/>
    <property type="molecule type" value="Genomic_DNA"/>
</dbReference>
<organism evidence="14 15">
    <name type="scientific">Littorina saxatilis</name>
    <dbReference type="NCBI Taxonomy" id="31220"/>
    <lineage>
        <taxon>Eukaryota</taxon>
        <taxon>Metazoa</taxon>
        <taxon>Spiralia</taxon>
        <taxon>Lophotrochozoa</taxon>
        <taxon>Mollusca</taxon>
        <taxon>Gastropoda</taxon>
        <taxon>Caenogastropoda</taxon>
        <taxon>Littorinimorpha</taxon>
        <taxon>Littorinoidea</taxon>
        <taxon>Littorinidae</taxon>
        <taxon>Littorina</taxon>
    </lineage>
</organism>
<feature type="chain" id="PRO_5043020616" description="Angiotensin-converting enzyme" evidence="13">
    <location>
        <begin position="27"/>
        <end position="664"/>
    </location>
</feature>
<accession>A0AAN9ATJ9</accession>
<dbReference type="GO" id="GO:0008237">
    <property type="term" value="F:metallopeptidase activity"/>
    <property type="evidence" value="ECO:0007669"/>
    <property type="project" value="UniProtKB-KW"/>
</dbReference>
<comment type="caution">
    <text evidence="11">Lacks conserved residue(s) required for the propagation of feature annotation.</text>
</comment>
<dbReference type="GO" id="GO:0006508">
    <property type="term" value="P:proteolysis"/>
    <property type="evidence" value="ECO:0007669"/>
    <property type="project" value="UniProtKB-KW"/>
</dbReference>
<feature type="binding site" evidence="8">
    <location>
        <position position="448"/>
    </location>
    <ligand>
        <name>Zn(2+)</name>
        <dbReference type="ChEBI" id="CHEBI:29105"/>
        <label>1</label>
        <note>catalytic</note>
    </ligand>
</feature>
<dbReference type="Proteomes" id="UP001374579">
    <property type="component" value="Unassembled WGS sequence"/>
</dbReference>
<dbReference type="InterPro" id="IPR001548">
    <property type="entry name" value="Peptidase_M2"/>
</dbReference>
<protein>
    <recommendedName>
        <fullName evidence="12">Angiotensin-converting enzyme</fullName>
        <ecNumber evidence="12">3.4.-.-</ecNumber>
    </recommendedName>
</protein>
<evidence type="ECO:0000256" key="12">
    <source>
        <dbReference type="RuleBase" id="RU361144"/>
    </source>
</evidence>
<proteinExistence type="inferred from homology"/>
<name>A0AAN9ATJ9_9CAEN</name>
<dbReference type="PANTHER" id="PTHR10514:SF27">
    <property type="entry name" value="ANGIOTENSIN-CONVERTING ENZYME"/>
    <property type="match status" value="1"/>
</dbReference>
<evidence type="ECO:0000313" key="15">
    <source>
        <dbReference type="Proteomes" id="UP001374579"/>
    </source>
</evidence>
<feature type="disulfide bond" evidence="9">
    <location>
        <begin position="576"/>
        <end position="588"/>
    </location>
</feature>
<comment type="similarity">
    <text evidence="1 11 12">Belongs to the peptidase M2 family.</text>
</comment>
<dbReference type="PROSITE" id="PS52011">
    <property type="entry name" value="PEPTIDASE_M2"/>
    <property type="match status" value="1"/>
</dbReference>
<evidence type="ECO:0000256" key="13">
    <source>
        <dbReference type="SAM" id="SignalP"/>
    </source>
</evidence>
<keyword evidence="3 9" id="KW-1015">Disulfide bond</keyword>
<evidence type="ECO:0000256" key="2">
    <source>
        <dbReference type="ARBA" id="ARBA00022729"/>
    </source>
</evidence>
<feature type="binding site" evidence="10">
    <location>
        <position position="448"/>
    </location>
    <ligand>
        <name>Zn(2+)</name>
        <dbReference type="ChEBI" id="CHEBI:29105"/>
        <label>2</label>
        <note>catalytic</note>
    </ligand>
</feature>